<reference evidence="2 3" key="1">
    <citation type="submission" date="2016-02" db="EMBL/GenBank/DDBJ databases">
        <title>Genome analysis of coral dinoflagellate symbionts highlights evolutionary adaptations to a symbiotic lifestyle.</title>
        <authorList>
            <person name="Aranda M."/>
            <person name="Li Y."/>
            <person name="Liew Y.J."/>
            <person name="Baumgarten S."/>
            <person name="Simakov O."/>
            <person name="Wilson M."/>
            <person name="Piel J."/>
            <person name="Ashoor H."/>
            <person name="Bougouffa S."/>
            <person name="Bajic V.B."/>
            <person name="Ryu T."/>
            <person name="Ravasi T."/>
            <person name="Bayer T."/>
            <person name="Micklem G."/>
            <person name="Kim H."/>
            <person name="Bhak J."/>
            <person name="Lajeunesse T.C."/>
            <person name="Voolstra C.R."/>
        </authorList>
    </citation>
    <scope>NUCLEOTIDE SEQUENCE [LARGE SCALE GENOMIC DNA]</scope>
    <source>
        <strain evidence="2 3">CCMP2467</strain>
    </source>
</reference>
<sequence length="1833" mass="202075">MAARSPEYQASFRAEGIISLQNRSHEQLAGTTGQMWMPLSRSSNERVARVFEAARANRGLPIGRFTLTGLGLHNYIHWEIYSMMYPDVLCVFAPEYANMSLVIRPVVNLTIFVQLERNDTPRQTNTVLTDQRDKVSRSRPAMAPDGSLVMDVMDAGRESRSAKAILPVAFATEALPQAVESVLSDSSEQVTEPCMLQAVVGHNHARTGTRSVGIESKWFYHMHDAGFSRHQGFLPHKLQQQSTSLCLKLPAPHALLLVSGRWAEYCLPVVRSGRSRSFAAGAALLQALPLPPQPAAGQPEENAAAVPHVDVSYLSQLARSARRLLNSERQMSASELAEARQHVRSLLAWRESLLVEESRMSQRVYSMQTLVEAVLVSSRLRSVVDLGDVLRHGIRLVFREEGICRYFLSMLEHQYAVPKKSFLTKHRLTVIMAYVRALAEEVDELLDSNRTRTGESIVRWSTMDSSPQKGFEWVMQGHRCMAVSELPAAVAKADLLIHGSLDPSTEQHCRQFLAARLLMRPCLPAAIGSARASVGHKIRAAAHAERAACNSWQQSAHLMNSTFTRTGDLGAEAHVVGWSGKLTDLCGDWINKEERESEPQFEPEPFDFMSADAGSSSRAEPTAEGDEDAFQFHSDMVQTRADVAAVVGPSLHLDFSPQIYIAGLLHIAHNISKDLHQALDHWPVFVEQLTQVCKLLSLRISRQRLLETCFADPPWSAFQARFESFNAQVYGGRWNTAMEAVEDLLPLIQILRRAWSASKFGVKGPDRDGEEPGGDKSRVLSLHVVDEALRSSMFPAYLHAMHRVAECLSHISHWAESCPCASHSSDKTAQTCPLRSSRAPELAAGALPLLVKSSFEVAHGHLLALEETSRLTAPELRTLVSDWTAAKRHILLLVQLKLSHWQQLPYIAFGMGHHCPDTRRKAAAQTLRLYDAAKQNSEKPELHPLCEILCAAHSACRRDVERLASGVTAWNQLPTLKVWAGKFKFTPVAERWVEGLHAATKRSVRAAPHAGPAHIAFEFMSPHLRIWLRESPERLALLAKHCRCTAHPLKMCDAAGLKHHPGIEALLVLSSSGKKKILPPKARKQVVSILFHCDPASHFRALPKDLLSTVRAALPTMGPACILSQGAVPEQWKECWSKYALQHLRACITDTAMELTGSSGKASSIYSVNNATSPIPLSRYTCTACPQLEQDNSPEFQFVSQSVDFAAAQEARSDRLSPGLPQEWLFFRLAHSNPGRVVYVPGTAPLQGEGQLIIEQLPLLHLSHGKSKASVAVEGQDQDTALFVLSAVACTPEDLLGIHQWQTDEALQINLEASFLASVGLADREVLQTLLQRVVAQDAFAFKDRGRSISLEHDDAGFDSEANRPLVVARQMAAMGVFTCLSAGTESSEWQLTRAGLESLSLSFKLHDPKPVIVAPAADTVTIRSASEMATVQILLFLQNQGWEFSVRGKGDKPRCPAPYRFSTEDSPKVCWLHHTQKSLCHEYLVALATAAEHLKEVPYFQTKAFYASLLFGGEEGHQSSRKSSKRKRAGRNAEGFAFQEMYNASMPDQVQSAQAAPKRKAAAARGGKQRGRGRKSQSRGPEAADPPAEVQETEEADDDPVVNFEDVSISSDSFGDMQAFLQSDGVLDGPHSFILHKALPEIASCRRDPEALDNGRQVLENNPGRAVDRGGALTKTQMADDAPRATKVTLLPRTGMSVPTAMPKSKVKGSVGPMPKSKPKGSVGQMLDRRQHEQQVCDEALPVKAKNRPGKKERERKRKQMSSDGSEGSWTPVSFASASKRPCSSSGPRPWELSQIGSMLPKTTPGFKVKREFTYDPKSGNVCHFAESFDTR</sequence>
<feature type="region of interest" description="Disordered" evidence="1">
    <location>
        <begin position="594"/>
        <end position="626"/>
    </location>
</feature>
<feature type="region of interest" description="Disordered" evidence="1">
    <location>
        <begin position="1549"/>
        <end position="1602"/>
    </location>
</feature>
<protein>
    <submittedName>
        <fullName evidence="2">Uncharacterized protein</fullName>
    </submittedName>
</protein>
<feature type="compositionally biased region" description="Basic residues" evidence="1">
    <location>
        <begin position="1558"/>
        <end position="1578"/>
    </location>
</feature>
<feature type="compositionally biased region" description="Acidic residues" evidence="1">
    <location>
        <begin position="1592"/>
        <end position="1601"/>
    </location>
</feature>
<feature type="compositionally biased region" description="Polar residues" evidence="1">
    <location>
        <begin position="1763"/>
        <end position="1788"/>
    </location>
</feature>
<feature type="region of interest" description="Disordered" evidence="1">
    <location>
        <begin position="1696"/>
        <end position="1805"/>
    </location>
</feature>
<keyword evidence="3" id="KW-1185">Reference proteome</keyword>
<proteinExistence type="predicted"/>
<evidence type="ECO:0000256" key="1">
    <source>
        <dbReference type="SAM" id="MobiDB-lite"/>
    </source>
</evidence>
<dbReference type="Proteomes" id="UP000186817">
    <property type="component" value="Unassembled WGS sequence"/>
</dbReference>
<dbReference type="EMBL" id="LSRX01000742">
    <property type="protein sequence ID" value="OLP89807.1"/>
    <property type="molecule type" value="Genomic_DNA"/>
</dbReference>
<comment type="caution">
    <text evidence="2">The sequence shown here is derived from an EMBL/GenBank/DDBJ whole genome shotgun (WGS) entry which is preliminary data.</text>
</comment>
<gene>
    <name evidence="2" type="ORF">AK812_SmicGene28696</name>
</gene>
<evidence type="ECO:0000313" key="3">
    <source>
        <dbReference type="Proteomes" id="UP000186817"/>
    </source>
</evidence>
<accession>A0A1Q9D3T4</accession>
<organism evidence="2 3">
    <name type="scientific">Symbiodinium microadriaticum</name>
    <name type="common">Dinoflagellate</name>
    <name type="synonym">Zooxanthella microadriatica</name>
    <dbReference type="NCBI Taxonomy" id="2951"/>
    <lineage>
        <taxon>Eukaryota</taxon>
        <taxon>Sar</taxon>
        <taxon>Alveolata</taxon>
        <taxon>Dinophyceae</taxon>
        <taxon>Suessiales</taxon>
        <taxon>Symbiodiniaceae</taxon>
        <taxon>Symbiodinium</taxon>
    </lineage>
</organism>
<name>A0A1Q9D3T4_SYMMI</name>
<dbReference type="OrthoDB" id="420085at2759"/>
<evidence type="ECO:0000313" key="2">
    <source>
        <dbReference type="EMBL" id="OLP89807.1"/>
    </source>
</evidence>
<feature type="compositionally biased region" description="Basic residues" evidence="1">
    <location>
        <begin position="1746"/>
        <end position="1761"/>
    </location>
</feature>